<evidence type="ECO:0008006" key="5">
    <source>
        <dbReference type="Google" id="ProtNLM"/>
    </source>
</evidence>
<keyword evidence="4" id="KW-1185">Reference proteome</keyword>
<dbReference type="Pfam" id="PF00078">
    <property type="entry name" value="RVT_1"/>
    <property type="match status" value="1"/>
</dbReference>
<dbReference type="SUPFAM" id="SSF53098">
    <property type="entry name" value="Ribonuclease H-like"/>
    <property type="match status" value="1"/>
</dbReference>
<dbReference type="Proteomes" id="UP001153954">
    <property type="component" value="Unassembled WGS sequence"/>
</dbReference>
<dbReference type="InterPro" id="IPR043502">
    <property type="entry name" value="DNA/RNA_pol_sf"/>
</dbReference>
<name>A0AAU9UE45_EUPED</name>
<evidence type="ECO:0000313" key="4">
    <source>
        <dbReference type="Proteomes" id="UP001153954"/>
    </source>
</evidence>
<dbReference type="CDD" id="cd01650">
    <property type="entry name" value="RT_nLTR_like"/>
    <property type="match status" value="1"/>
</dbReference>
<comment type="caution">
    <text evidence="3">The sequence shown here is derived from an EMBL/GenBank/DDBJ whole genome shotgun (WGS) entry which is preliminary data.</text>
</comment>
<dbReference type="GO" id="GO:0004523">
    <property type="term" value="F:RNA-DNA hybrid ribonuclease activity"/>
    <property type="evidence" value="ECO:0007669"/>
    <property type="project" value="InterPro"/>
</dbReference>
<protein>
    <recommendedName>
        <fullName evidence="5">RNA-directed DNA polymerase from mobile element jockey</fullName>
    </recommendedName>
</protein>
<dbReference type="GO" id="GO:0003676">
    <property type="term" value="F:nucleic acid binding"/>
    <property type="evidence" value="ECO:0007669"/>
    <property type="project" value="InterPro"/>
</dbReference>
<sequence>MSFLWMVLSNSLGSDHFPIVINFYSAPSKSAPLPPLLKYRTQKADWRKFSSSLDSKTATLPPVSDNNFLLCYDLFISCLCSAADESIPLKNSSLDKIPSPPWWDSECTDSVRKRKAAEDSYLSDLSMLNYLNLKRTIAKSKRLLSKKKSSGWRNFCESLSPRAPASLVWRKIKSFRQVLQDDRNVSSNDSSYWLPNFVNNLAPPYVPPENNFLCPPSYMTLERFNDSFSLNELFSALDGLKDSSPGIDGIPYSFIMKSSTSVKLYLLDIFNLIYSSGIVPDSWKTHIIIPILKPNKDPRNPTSYRPIALSSVMAKIMEHLIKNRLEWIIESRGLLSKFQFGFRKGMGSLDSLSILTTDVWRAFSSGKHVIGAFLDISSAYDNVELHILRQKMFNLNLPTRIINIVFNLYSARYITVRVQGSLLPKRIVWKGLPQGSVLSPLLYNLYTYDLDKSVLCFCNILQYADDIALYSCSLSFSEANSKLNSALYYLNNWLTDHGLTLSVSKCSGIVFTRKRSVPDSISLHINNQPITIQNHVKFLGVILDSKMSGVQHLNYISNKCEKNINILRSLSGVRWGSHPYSQKLLYNAIIRSHFDYASFVLEPCNKVALSYWTRLQAKCLRIIAGAMKMSPTNALQVELVDPPLHLRRQFLCDRFLINAVQISSHPLIDKLHDLNQLINNSNFWIYKDKPPLTKSFLKININDIYQFDKNPLFTYSYDSLIYYPRIILNLGVTKKTPGAALEFSRIIDSDWSEWLHFFTDSSKINPELNVGSAVWIPKYNIILNYKLPPHSSTFSGECIAILEAVLYIESHGLNKSVIFTDSRSCLQDLLKSPFHAKNNLPIILRIKEILYKCQQSNIEVALAWIPSHSDIAGNEMADICAKDSIRLGCDKYNKCFSRDFRSLAKQCLDKSWDRLWQSSRLVTGKYYGNIQPSIPIRPWFFKYSDLGKIATSIIIRIRLGFSCTPVFLAKLRIRDSSLCECGLEEGSLNHLFFNCPKLTVSLYDMLPKNIPRPVNVCFLLTLVPTSFCVVLAKFIKINDIKL</sequence>
<proteinExistence type="predicted"/>
<feature type="domain" description="RNase H type-1" evidence="2">
    <location>
        <begin position="751"/>
        <end position="886"/>
    </location>
</feature>
<dbReference type="InterPro" id="IPR002156">
    <property type="entry name" value="RNaseH_domain"/>
</dbReference>
<dbReference type="CDD" id="cd09276">
    <property type="entry name" value="Rnase_HI_RT_non_LTR"/>
    <property type="match status" value="1"/>
</dbReference>
<dbReference type="GO" id="GO:0042575">
    <property type="term" value="C:DNA polymerase complex"/>
    <property type="evidence" value="ECO:0007669"/>
    <property type="project" value="UniProtKB-ARBA"/>
</dbReference>
<reference evidence="3" key="1">
    <citation type="submission" date="2022-03" db="EMBL/GenBank/DDBJ databases">
        <authorList>
            <person name="Tunstrom K."/>
        </authorList>
    </citation>
    <scope>NUCLEOTIDE SEQUENCE</scope>
</reference>
<feature type="domain" description="Reverse transcriptase" evidence="1">
    <location>
        <begin position="272"/>
        <end position="543"/>
    </location>
</feature>
<dbReference type="EMBL" id="CAKOGL010000018">
    <property type="protein sequence ID" value="CAH2097448.1"/>
    <property type="molecule type" value="Genomic_DNA"/>
</dbReference>
<dbReference type="InterPro" id="IPR000477">
    <property type="entry name" value="RT_dom"/>
</dbReference>
<gene>
    <name evidence="3" type="ORF">EEDITHA_LOCUS12674</name>
</gene>
<dbReference type="PANTHER" id="PTHR36688">
    <property type="entry name" value="ENDO/EXONUCLEASE/PHOSPHATASE DOMAIN-CONTAINING PROTEIN"/>
    <property type="match status" value="1"/>
</dbReference>
<dbReference type="InterPro" id="IPR052560">
    <property type="entry name" value="RdDP_mobile_element"/>
</dbReference>
<dbReference type="GO" id="GO:0071897">
    <property type="term" value="P:DNA biosynthetic process"/>
    <property type="evidence" value="ECO:0007669"/>
    <property type="project" value="UniProtKB-ARBA"/>
</dbReference>
<dbReference type="InterPro" id="IPR012337">
    <property type="entry name" value="RNaseH-like_sf"/>
</dbReference>
<evidence type="ECO:0000259" key="2">
    <source>
        <dbReference type="PROSITE" id="PS50879"/>
    </source>
</evidence>
<dbReference type="SUPFAM" id="SSF56672">
    <property type="entry name" value="DNA/RNA polymerases"/>
    <property type="match status" value="1"/>
</dbReference>
<dbReference type="PROSITE" id="PS50879">
    <property type="entry name" value="RNASE_H_1"/>
    <property type="match status" value="1"/>
</dbReference>
<dbReference type="Gene3D" id="3.30.420.10">
    <property type="entry name" value="Ribonuclease H-like superfamily/Ribonuclease H"/>
    <property type="match status" value="1"/>
</dbReference>
<dbReference type="Pfam" id="PF00075">
    <property type="entry name" value="RNase_H"/>
    <property type="match status" value="1"/>
</dbReference>
<dbReference type="AlphaFoldDB" id="A0AAU9UE45"/>
<organism evidence="3 4">
    <name type="scientific">Euphydryas editha</name>
    <name type="common">Edith's checkerspot</name>
    <dbReference type="NCBI Taxonomy" id="104508"/>
    <lineage>
        <taxon>Eukaryota</taxon>
        <taxon>Metazoa</taxon>
        <taxon>Ecdysozoa</taxon>
        <taxon>Arthropoda</taxon>
        <taxon>Hexapoda</taxon>
        <taxon>Insecta</taxon>
        <taxon>Pterygota</taxon>
        <taxon>Neoptera</taxon>
        <taxon>Endopterygota</taxon>
        <taxon>Lepidoptera</taxon>
        <taxon>Glossata</taxon>
        <taxon>Ditrysia</taxon>
        <taxon>Papilionoidea</taxon>
        <taxon>Nymphalidae</taxon>
        <taxon>Nymphalinae</taxon>
        <taxon>Euphydryas</taxon>
    </lineage>
</organism>
<evidence type="ECO:0000313" key="3">
    <source>
        <dbReference type="EMBL" id="CAH2097448.1"/>
    </source>
</evidence>
<evidence type="ECO:0000259" key="1">
    <source>
        <dbReference type="PROSITE" id="PS50878"/>
    </source>
</evidence>
<accession>A0AAU9UE45</accession>
<dbReference type="PROSITE" id="PS50878">
    <property type="entry name" value="RT_POL"/>
    <property type="match status" value="1"/>
</dbReference>
<dbReference type="PANTHER" id="PTHR36688:SF2">
    <property type="entry name" value="ENDONUCLEASE_EXONUCLEASE_PHOSPHATASE DOMAIN-CONTAINING PROTEIN"/>
    <property type="match status" value="1"/>
</dbReference>
<dbReference type="InterPro" id="IPR036397">
    <property type="entry name" value="RNaseH_sf"/>
</dbReference>